<name>A0ABY9RNF3_9ACTN</name>
<dbReference type="RefSeq" id="WP_309547634.1">
    <property type="nucleotide sequence ID" value="NZ_CP133762.1"/>
</dbReference>
<proteinExistence type="predicted"/>
<organism evidence="1 2">
    <name type="scientific">Streptomyces roseicoloratus</name>
    <dbReference type="NCBI Taxonomy" id="2508722"/>
    <lineage>
        <taxon>Bacteria</taxon>
        <taxon>Bacillati</taxon>
        <taxon>Actinomycetota</taxon>
        <taxon>Actinomycetes</taxon>
        <taxon>Kitasatosporales</taxon>
        <taxon>Streptomycetaceae</taxon>
        <taxon>Streptomyces</taxon>
    </lineage>
</organism>
<reference evidence="1 2" key="1">
    <citation type="submission" date="2023-09" db="EMBL/GenBank/DDBJ databases">
        <title>Complete genome of Streptomyces roseicoloratus T14.</title>
        <authorList>
            <person name="Bashizi T."/>
            <person name="Kim M.-J."/>
            <person name="Lee G."/>
            <person name="Tagele S.B."/>
            <person name="Shin J.-H."/>
        </authorList>
    </citation>
    <scope>NUCLEOTIDE SEQUENCE [LARGE SCALE GENOMIC DNA]</scope>
    <source>
        <strain evidence="1 2">T14</strain>
    </source>
</reference>
<protein>
    <submittedName>
        <fullName evidence="1">Uncharacterized protein</fullName>
    </submittedName>
</protein>
<keyword evidence="2" id="KW-1185">Reference proteome</keyword>
<dbReference type="EMBL" id="CP133762">
    <property type="protein sequence ID" value="WMX43716.1"/>
    <property type="molecule type" value="Genomic_DNA"/>
</dbReference>
<gene>
    <name evidence="1" type="ORF">RGF97_00870</name>
</gene>
<evidence type="ECO:0000313" key="1">
    <source>
        <dbReference type="EMBL" id="WMX43716.1"/>
    </source>
</evidence>
<accession>A0ABY9RNF3</accession>
<dbReference type="Proteomes" id="UP001250858">
    <property type="component" value="Chromosome"/>
</dbReference>
<evidence type="ECO:0000313" key="2">
    <source>
        <dbReference type="Proteomes" id="UP001250858"/>
    </source>
</evidence>
<sequence>MERNSHAVNLPADDARVVRLAVRIDNTARDSVPDTGSTAARRA</sequence>